<evidence type="ECO:0000313" key="3">
    <source>
        <dbReference type="Proteomes" id="UP000039021"/>
    </source>
</evidence>
<evidence type="ECO:0000313" key="4">
    <source>
        <dbReference type="Proteomes" id="UP000039217"/>
    </source>
</evidence>
<sequence>MERLHTQYLAAARPMRRSSASVSFPRTALSVAPAIRIATMVAASASTARSASTLRINGWSIR</sequence>
<evidence type="ECO:0000313" key="1">
    <source>
        <dbReference type="EMBL" id="CNW04928.1"/>
    </source>
</evidence>
<dbReference type="EMBL" id="CSBK01000769">
    <property type="protein sequence ID" value="COX88723.1"/>
    <property type="molecule type" value="Genomic_DNA"/>
</dbReference>
<dbReference type="EMBL" id="CQQC01001551">
    <property type="protein sequence ID" value="CNW04928.1"/>
    <property type="molecule type" value="Genomic_DNA"/>
</dbReference>
<protein>
    <submittedName>
        <fullName evidence="1">Uncharacterized protein</fullName>
    </submittedName>
</protein>
<evidence type="ECO:0000313" key="2">
    <source>
        <dbReference type="EMBL" id="COX88723.1"/>
    </source>
</evidence>
<reference evidence="3 4" key="1">
    <citation type="submission" date="2015-03" db="EMBL/GenBank/DDBJ databases">
        <authorList>
            <consortium name="Pathogen Informatics"/>
        </authorList>
    </citation>
    <scope>NUCLEOTIDE SEQUENCE [LARGE SCALE GENOMIC DNA]</scope>
    <source>
        <strain evidence="1 4">D00501624</strain>
        <strain evidence="3">N09902308</strain>
    </source>
</reference>
<gene>
    <name evidence="1" type="ORF">ERS007661_03472</name>
    <name evidence="2" type="ORF">ERS007739_01843</name>
</gene>
<organism evidence="1 4">
    <name type="scientific">Mycobacterium tuberculosis</name>
    <dbReference type="NCBI Taxonomy" id="1773"/>
    <lineage>
        <taxon>Bacteria</taxon>
        <taxon>Bacillati</taxon>
        <taxon>Actinomycetota</taxon>
        <taxon>Actinomycetes</taxon>
        <taxon>Mycobacteriales</taxon>
        <taxon>Mycobacteriaceae</taxon>
        <taxon>Mycobacterium</taxon>
        <taxon>Mycobacterium tuberculosis complex</taxon>
    </lineage>
</organism>
<reference evidence="2" key="2">
    <citation type="submission" date="2015-03" db="EMBL/GenBank/DDBJ databases">
        <authorList>
            <consortium name="Pathogen Informatics"/>
            <person name="Murphy D."/>
        </authorList>
    </citation>
    <scope>NUCLEOTIDE SEQUENCE</scope>
    <source>
        <strain evidence="2">N09902308</strain>
    </source>
</reference>
<dbReference type="AlphaFoldDB" id="A0A655FRE7"/>
<dbReference type="Proteomes" id="UP000039217">
    <property type="component" value="Unassembled WGS sequence"/>
</dbReference>
<dbReference type="Proteomes" id="UP000039021">
    <property type="component" value="Unassembled WGS sequence"/>
</dbReference>
<proteinExistence type="predicted"/>
<accession>A0A655FRE7</accession>
<name>A0A655FRE7_MYCTX</name>